<feature type="region of interest" description="Disordered" evidence="1">
    <location>
        <begin position="280"/>
        <end position="305"/>
    </location>
</feature>
<evidence type="ECO:0000256" key="1">
    <source>
        <dbReference type="SAM" id="MobiDB-lite"/>
    </source>
</evidence>
<dbReference type="EMBL" id="BONC01000118">
    <property type="protein sequence ID" value="GIF61640.1"/>
    <property type="molecule type" value="Genomic_DNA"/>
</dbReference>
<dbReference type="Proteomes" id="UP000624325">
    <property type="component" value="Unassembled WGS sequence"/>
</dbReference>
<sequence length="406" mass="44664">MWGCGLRLVALTVPGVAGVSEREISRPCLACGKPVAQSGRGRKRLYCDRTCRQRAYESRRANTAGRAPAAEPAERIIERRVPVEVDVPVPVEHIVKVPVGPDSGERMSQIRWPVTSYGWVLALDELAQRLRDLRIPFTDYYQLHSAALSVLAELEKPEPGTGRRWANIKVEDAFAQTPPELLIETPDGVLEPSPAGHTAAARLLQVARADHERVTEGITLQWLASRIDMPGDIHAVREGLTILIRNSRAVLLRNGEIEHPAWLYHDASFTLVLRDYAHPDGLSRPAPPRPPTPPPSPAADTATGFSFELPDPIETALVWLIARAADGGNRPTTLRQLANEAATSVEAMHAAVTALVHSPAPAWLSRNGRRVRPERLTHGSRFTLHTTRETVRYFTTTTTDTDSTEG</sequence>
<reference evidence="2 3" key="1">
    <citation type="submission" date="2021-01" db="EMBL/GenBank/DDBJ databases">
        <title>Whole genome shotgun sequence of Asanoa iriomotensis NBRC 100142.</title>
        <authorList>
            <person name="Komaki H."/>
            <person name="Tamura T."/>
        </authorList>
    </citation>
    <scope>NUCLEOTIDE SEQUENCE [LARGE SCALE GENOMIC DNA]</scope>
    <source>
        <strain evidence="2 3">NBRC 100142</strain>
    </source>
</reference>
<protein>
    <submittedName>
        <fullName evidence="2">Uncharacterized protein</fullName>
    </submittedName>
</protein>
<evidence type="ECO:0000313" key="2">
    <source>
        <dbReference type="EMBL" id="GIF61640.1"/>
    </source>
</evidence>
<comment type="caution">
    <text evidence="2">The sequence shown here is derived from an EMBL/GenBank/DDBJ whole genome shotgun (WGS) entry which is preliminary data.</text>
</comment>
<keyword evidence="3" id="KW-1185">Reference proteome</keyword>
<feature type="compositionally biased region" description="Pro residues" evidence="1">
    <location>
        <begin position="285"/>
        <end position="297"/>
    </location>
</feature>
<evidence type="ECO:0000313" key="3">
    <source>
        <dbReference type="Proteomes" id="UP000624325"/>
    </source>
</evidence>
<accession>A0ABQ4CFV5</accession>
<organism evidence="2 3">
    <name type="scientific">Asanoa iriomotensis</name>
    <dbReference type="NCBI Taxonomy" id="234613"/>
    <lineage>
        <taxon>Bacteria</taxon>
        <taxon>Bacillati</taxon>
        <taxon>Actinomycetota</taxon>
        <taxon>Actinomycetes</taxon>
        <taxon>Micromonosporales</taxon>
        <taxon>Micromonosporaceae</taxon>
        <taxon>Asanoa</taxon>
    </lineage>
</organism>
<name>A0ABQ4CFV5_9ACTN</name>
<gene>
    <name evidence="2" type="ORF">Air01nite_77350</name>
</gene>
<proteinExistence type="predicted"/>